<name>A0A5C3N1I1_9AGAM</name>
<dbReference type="EMBL" id="ML213511">
    <property type="protein sequence ID" value="TFK51589.1"/>
    <property type="molecule type" value="Genomic_DNA"/>
</dbReference>
<evidence type="ECO:0000313" key="1">
    <source>
        <dbReference type="EMBL" id="TFK51589.1"/>
    </source>
</evidence>
<accession>A0A5C3N1I1</accession>
<proteinExistence type="predicted"/>
<dbReference type="OrthoDB" id="3247165at2759"/>
<dbReference type="AlphaFoldDB" id="A0A5C3N1I1"/>
<evidence type="ECO:0000313" key="2">
    <source>
        <dbReference type="Proteomes" id="UP000305948"/>
    </source>
</evidence>
<feature type="non-terminal residue" evidence="1">
    <location>
        <position position="256"/>
    </location>
</feature>
<keyword evidence="2" id="KW-1185">Reference proteome</keyword>
<reference evidence="1 2" key="1">
    <citation type="journal article" date="2019" name="Nat. Ecol. Evol.">
        <title>Megaphylogeny resolves global patterns of mushroom evolution.</title>
        <authorList>
            <person name="Varga T."/>
            <person name="Krizsan K."/>
            <person name="Foldi C."/>
            <person name="Dima B."/>
            <person name="Sanchez-Garcia M."/>
            <person name="Sanchez-Ramirez S."/>
            <person name="Szollosi G.J."/>
            <person name="Szarkandi J.G."/>
            <person name="Papp V."/>
            <person name="Albert L."/>
            <person name="Andreopoulos W."/>
            <person name="Angelini C."/>
            <person name="Antonin V."/>
            <person name="Barry K.W."/>
            <person name="Bougher N.L."/>
            <person name="Buchanan P."/>
            <person name="Buyck B."/>
            <person name="Bense V."/>
            <person name="Catcheside P."/>
            <person name="Chovatia M."/>
            <person name="Cooper J."/>
            <person name="Damon W."/>
            <person name="Desjardin D."/>
            <person name="Finy P."/>
            <person name="Geml J."/>
            <person name="Haridas S."/>
            <person name="Hughes K."/>
            <person name="Justo A."/>
            <person name="Karasinski D."/>
            <person name="Kautmanova I."/>
            <person name="Kiss B."/>
            <person name="Kocsube S."/>
            <person name="Kotiranta H."/>
            <person name="LaButti K.M."/>
            <person name="Lechner B.E."/>
            <person name="Liimatainen K."/>
            <person name="Lipzen A."/>
            <person name="Lukacs Z."/>
            <person name="Mihaltcheva S."/>
            <person name="Morgado L.N."/>
            <person name="Niskanen T."/>
            <person name="Noordeloos M.E."/>
            <person name="Ohm R.A."/>
            <person name="Ortiz-Santana B."/>
            <person name="Ovrebo C."/>
            <person name="Racz N."/>
            <person name="Riley R."/>
            <person name="Savchenko A."/>
            <person name="Shiryaev A."/>
            <person name="Soop K."/>
            <person name="Spirin V."/>
            <person name="Szebenyi C."/>
            <person name="Tomsovsky M."/>
            <person name="Tulloss R.E."/>
            <person name="Uehling J."/>
            <person name="Grigoriev I.V."/>
            <person name="Vagvolgyi C."/>
            <person name="Papp T."/>
            <person name="Martin F.M."/>
            <person name="Miettinen O."/>
            <person name="Hibbett D.S."/>
            <person name="Nagy L.G."/>
        </authorList>
    </citation>
    <scope>NUCLEOTIDE SEQUENCE [LARGE SCALE GENOMIC DNA]</scope>
    <source>
        <strain evidence="1 2">OMC1185</strain>
    </source>
</reference>
<organism evidence="1 2">
    <name type="scientific">Heliocybe sulcata</name>
    <dbReference type="NCBI Taxonomy" id="5364"/>
    <lineage>
        <taxon>Eukaryota</taxon>
        <taxon>Fungi</taxon>
        <taxon>Dikarya</taxon>
        <taxon>Basidiomycota</taxon>
        <taxon>Agaricomycotina</taxon>
        <taxon>Agaricomycetes</taxon>
        <taxon>Gloeophyllales</taxon>
        <taxon>Gloeophyllaceae</taxon>
        <taxon>Heliocybe</taxon>
    </lineage>
</organism>
<sequence length="256" mass="29384">MAQQTAIGKALWHQFTVVVILRENMRQRTQSTEDAKLRTALENMRYKSCTDEDITFLRSRIAGLTQGKPKLADPRFRHISVITARNMHRDKINMLGAKQFAMDTNQILTDFYSLDKWKNPTQSRQRKKTKYAKQVHPSEIIEPEIQKILWNLLHTDTGHSAGKLSLCKGMPILIKKKIATECCITNGAKARVVTWHSHDIDGVNILDTLFVELVNPPKEIQLEDLPPNVVPISREALEIECRLPNDTLEKIVRQQI</sequence>
<protein>
    <submittedName>
        <fullName evidence="1">Uncharacterized protein</fullName>
    </submittedName>
</protein>
<dbReference type="Proteomes" id="UP000305948">
    <property type="component" value="Unassembled WGS sequence"/>
</dbReference>
<gene>
    <name evidence="1" type="ORF">OE88DRAFT_1629626</name>
</gene>